<dbReference type="Gene3D" id="1.20.1260.10">
    <property type="match status" value="1"/>
</dbReference>
<reference evidence="5 6" key="1">
    <citation type="journal article" date="1997" name="Nature">
        <title>The complete genome sequence of the hyperthermophilic, sulphate-reducing archaeon Archaeoglobus fulgidus.</title>
        <authorList>
            <person name="Klenk H.P."/>
            <person name="Clayton R.A."/>
            <person name="Tomb J."/>
            <person name="White O."/>
            <person name="Nelson K.E."/>
            <person name="Ketchum K.A."/>
            <person name="Dodson R.J."/>
            <person name="Gwinn M."/>
            <person name="Hickey E.K."/>
            <person name="Peterson J.D."/>
            <person name="Richardson D.L."/>
            <person name="Kerlavage A.R."/>
            <person name="Graham D.E."/>
            <person name="Kyrpides N.C."/>
            <person name="Fleischmann R.D."/>
            <person name="Quackenbush J."/>
            <person name="Lee N.H."/>
            <person name="Sutton G.G."/>
            <person name="Gill S."/>
            <person name="Kirkness E.F."/>
            <person name="Dougherty B.A."/>
            <person name="McKenney K."/>
            <person name="Adams M.D."/>
            <person name="Loftus B."/>
            <person name="Peterson S."/>
            <person name="Reich C.I."/>
            <person name="McNeil L.K."/>
            <person name="Badger J.H."/>
            <person name="Glodek A."/>
            <person name="Zhou L."/>
            <person name="Overbeek R."/>
            <person name="Gocayne J.D."/>
            <person name="Weidman J.F."/>
            <person name="McDonald L."/>
            <person name="Utterback T."/>
            <person name="Cotton M.D."/>
            <person name="Spriggs T."/>
            <person name="Artiach P."/>
            <person name="Kaine B.P."/>
            <person name="Sykes S.M."/>
            <person name="Sadow P.W."/>
            <person name="D'Andrea K.P."/>
            <person name="Bowman C."/>
            <person name="Fujii C."/>
            <person name="Garland S.A."/>
            <person name="Mason T.M."/>
            <person name="Olsen G.J."/>
            <person name="Fraser C.M."/>
            <person name="Smith H.O."/>
            <person name="Woese C.R."/>
            <person name="Venter J.C."/>
        </authorList>
    </citation>
    <scope>NUCLEOTIDE SEQUENCE [LARGE SCALE GENOMIC DNA]</scope>
    <source>
        <strain evidence="6">ATCC 49558 / DSM 4304 / JCM 9628 / NBRC 100126 / VC-16</strain>
    </source>
</reference>
<dbReference type="InterPro" id="IPR009040">
    <property type="entry name" value="Ferritin-like_diiron"/>
</dbReference>
<dbReference type="GO" id="GO:0016491">
    <property type="term" value="F:oxidoreductase activity"/>
    <property type="evidence" value="ECO:0007669"/>
    <property type="project" value="InterPro"/>
</dbReference>
<dbReference type="InterPro" id="IPR048574">
    <property type="entry name" value="RUBY_RBDX"/>
</dbReference>
<evidence type="ECO:0000256" key="2">
    <source>
        <dbReference type="ARBA" id="ARBA00022982"/>
    </source>
</evidence>
<accession>O27972</accession>
<dbReference type="Gene3D" id="2.20.28.10">
    <property type="match status" value="1"/>
</dbReference>
<dbReference type="EnsemblBacteria" id="AAB88944">
    <property type="protein sequence ID" value="AAB88944"/>
    <property type="gene ID" value="AF_2312"/>
</dbReference>
<feature type="domain" description="Ferritin-like diiron" evidence="4">
    <location>
        <begin position="7"/>
        <end position="137"/>
    </location>
</feature>
<dbReference type="SUPFAM" id="SSF47240">
    <property type="entry name" value="Ferritin-like"/>
    <property type="match status" value="1"/>
</dbReference>
<dbReference type="SUPFAM" id="SSF57802">
    <property type="entry name" value="Rubredoxin-like"/>
    <property type="match status" value="1"/>
</dbReference>
<evidence type="ECO:0000313" key="5">
    <source>
        <dbReference type="EMBL" id="AAB88944.1"/>
    </source>
</evidence>
<dbReference type="Pfam" id="PF02915">
    <property type="entry name" value="Rubrerythrin"/>
    <property type="match status" value="1"/>
</dbReference>
<dbReference type="GO" id="GO:0005506">
    <property type="term" value="F:iron ion binding"/>
    <property type="evidence" value="ECO:0007669"/>
    <property type="project" value="InterPro"/>
</dbReference>
<dbReference type="InterPro" id="IPR003251">
    <property type="entry name" value="Rr_diiron-bd_dom"/>
</dbReference>
<dbReference type="PhylomeDB" id="O27972"/>
<keyword evidence="1" id="KW-0813">Transport</keyword>
<protein>
    <submittedName>
        <fullName evidence="5">Rubrerythrin (Rr4)</fullName>
    </submittedName>
</protein>
<sequence>MLLCGEGVMFMTTEENLRNAYAGESQAMVRYRIFAEIARSKGLEGIARVFEAASFSEFVHAKNHLKVLEDLNDVRKNLETAYAGETYEITEMYPRFYEEAEKEGNRRAMNSIKWALETEKVHAGIFKRLIESGEDYRDKIYVCPVCGYAMEGEAPEKCPLCNTPKEKFVEF</sequence>
<evidence type="ECO:0000313" key="6">
    <source>
        <dbReference type="Proteomes" id="UP000002199"/>
    </source>
</evidence>
<keyword evidence="2" id="KW-0249">Electron transport</keyword>
<gene>
    <name evidence="5" type="ordered locus">AF_2312</name>
</gene>
<dbReference type="InterPro" id="IPR024934">
    <property type="entry name" value="Rubredoxin-like_dom"/>
</dbReference>
<dbReference type="HOGENOM" id="CLU_095256_1_0_2"/>
<dbReference type="PaxDb" id="224325-AF_2312"/>
<keyword evidence="6" id="KW-1185">Reference proteome</keyword>
<dbReference type="KEGG" id="afu:AF_2312"/>
<feature type="domain" description="Rubredoxin-like" evidence="3">
    <location>
        <begin position="138"/>
        <end position="171"/>
    </location>
</feature>
<evidence type="ECO:0000256" key="1">
    <source>
        <dbReference type="ARBA" id="ARBA00022448"/>
    </source>
</evidence>
<dbReference type="InterPro" id="IPR009078">
    <property type="entry name" value="Ferritin-like_SF"/>
</dbReference>
<evidence type="ECO:0000259" key="3">
    <source>
        <dbReference type="PROSITE" id="PS50903"/>
    </source>
</evidence>
<dbReference type="AlphaFoldDB" id="O27972"/>
<dbReference type="EMBL" id="AE000782">
    <property type="protein sequence ID" value="AAB88944.1"/>
    <property type="molecule type" value="Genomic_DNA"/>
</dbReference>
<dbReference type="PANTHER" id="PTHR33746:SF4">
    <property type="entry name" value="RUBRERYTHRIN"/>
    <property type="match status" value="1"/>
</dbReference>
<evidence type="ECO:0000259" key="4">
    <source>
        <dbReference type="PROSITE" id="PS50905"/>
    </source>
</evidence>
<dbReference type="CDD" id="cd00729">
    <property type="entry name" value="rubredoxin_SM"/>
    <property type="match status" value="1"/>
</dbReference>
<dbReference type="STRING" id="224325.AF_2312"/>
<dbReference type="InterPro" id="IPR052753">
    <property type="entry name" value="Rbr2/Nigerythrin"/>
</dbReference>
<dbReference type="CDD" id="cd01041">
    <property type="entry name" value="Rubrerythrin"/>
    <property type="match status" value="1"/>
</dbReference>
<dbReference type="Proteomes" id="UP000002199">
    <property type="component" value="Chromosome"/>
</dbReference>
<dbReference type="eggNOG" id="arCOG01097">
    <property type="taxonomic scope" value="Archaea"/>
</dbReference>
<dbReference type="PROSITE" id="PS50903">
    <property type="entry name" value="RUBREDOXIN_LIKE"/>
    <property type="match status" value="1"/>
</dbReference>
<proteinExistence type="predicted"/>
<name>O27972_ARCFU</name>
<dbReference type="InterPro" id="IPR012347">
    <property type="entry name" value="Ferritin-like"/>
</dbReference>
<dbReference type="PANTHER" id="PTHR33746">
    <property type="entry name" value="RUBRERYTHRIN"/>
    <property type="match status" value="1"/>
</dbReference>
<dbReference type="PIR" id="H69538">
    <property type="entry name" value="H69538"/>
</dbReference>
<dbReference type="PROSITE" id="PS50905">
    <property type="entry name" value="FERRITIN_LIKE"/>
    <property type="match status" value="1"/>
</dbReference>
<dbReference type="Pfam" id="PF21349">
    <property type="entry name" value="RUBY_RBDX"/>
    <property type="match status" value="1"/>
</dbReference>
<organism evidence="5 6">
    <name type="scientific">Archaeoglobus fulgidus (strain ATCC 49558 / DSM 4304 / JCM 9628 / NBRC 100126 / VC-16)</name>
    <dbReference type="NCBI Taxonomy" id="224325"/>
    <lineage>
        <taxon>Archaea</taxon>
        <taxon>Methanobacteriati</taxon>
        <taxon>Methanobacteriota</taxon>
        <taxon>Archaeoglobi</taxon>
        <taxon>Archaeoglobales</taxon>
        <taxon>Archaeoglobaceae</taxon>
        <taxon>Archaeoglobus</taxon>
    </lineage>
</organism>